<dbReference type="PROSITE" id="PS50011">
    <property type="entry name" value="PROTEIN_KINASE_DOM"/>
    <property type="match status" value="1"/>
</dbReference>
<evidence type="ECO:0000313" key="5">
    <source>
        <dbReference type="Proteomes" id="UP000722485"/>
    </source>
</evidence>
<dbReference type="Gene3D" id="3.40.1640.10">
    <property type="entry name" value="PSTPO5379-like"/>
    <property type="match status" value="1"/>
</dbReference>
<dbReference type="GO" id="GO:0004672">
    <property type="term" value="F:protein kinase activity"/>
    <property type="evidence" value="ECO:0007669"/>
    <property type="project" value="InterPro"/>
</dbReference>
<gene>
    <name evidence="4" type="ORF">G7Z17_g140</name>
</gene>
<dbReference type="EMBL" id="JAANBB010000001">
    <property type="protein sequence ID" value="KAF7558133.1"/>
    <property type="molecule type" value="Genomic_DNA"/>
</dbReference>
<dbReference type="InterPro" id="IPR000719">
    <property type="entry name" value="Prot_kinase_dom"/>
</dbReference>
<reference evidence="4" key="1">
    <citation type="submission" date="2020-03" db="EMBL/GenBank/DDBJ databases">
        <title>Draft Genome Sequence of Cylindrodendrum hubeiense.</title>
        <authorList>
            <person name="Buettner E."/>
            <person name="Kellner H."/>
        </authorList>
    </citation>
    <scope>NUCLEOTIDE SEQUENCE</scope>
    <source>
        <strain evidence="4">IHI 201604</strain>
    </source>
</reference>
<dbReference type="GO" id="GO:0006536">
    <property type="term" value="P:glutamate metabolic process"/>
    <property type="evidence" value="ECO:0007669"/>
    <property type="project" value="TreeGrafter"/>
</dbReference>
<protein>
    <recommendedName>
        <fullName evidence="3">Protein kinase domain-containing protein</fullName>
    </recommendedName>
</protein>
<sequence>MSATITATRFTASVPLSSTTLRTGLEARLAARANEYTKSTSGLAPKHLQANLIVLPSRYASDFRDLCARNPVPCPLIAESKTTGDYAKLLSHIATIADGDKIASSLDIRTDCPRFNIYDDSKLVKAGVSDIVDQWSSDHVAFLIGCSYSFESALVAGGLPPRHAVLDRNVPMYRTNIPLNPAGVFTGGTYVVSMRPYKKTDIEKIRSITRSYLPTHGECVAWGWDALEKLGIQDVDSPQWGDAPLTMDGRPLGEVTGNEEDVPVFWGCGVTPQEAVMKAALEGNGYERAVPIAGFTLPNAQFPPSQSQLEVKEGLEFPRHQTTDIWIVEKLLGDGYISHVSVDGREMCAKVGKDFDGGALQREFDCLSRISTLNAQETSRVNVPNLLGLIETPRDGKVIGILEELIPQPESQELSSLAMIEDVSAIPKQRRKAWAIHIRRTVGWLHDNGIIWGDGKADNVLIHPDSDEPWLIDFGGGTTPGWVDEHLAGSVDGDNQAVRRIFEFLEVEF</sequence>
<dbReference type="InterPro" id="IPR009906">
    <property type="entry name" value="D-Glu_cyclase"/>
</dbReference>
<evidence type="ECO:0000256" key="2">
    <source>
        <dbReference type="ARBA" id="ARBA00023239"/>
    </source>
</evidence>
<dbReference type="PANTHER" id="PTHR32022:SF10">
    <property type="entry name" value="D-GLUTAMATE CYCLASE, MITOCHONDRIAL"/>
    <property type="match status" value="1"/>
</dbReference>
<dbReference type="Gene3D" id="1.10.510.10">
    <property type="entry name" value="Transferase(Phosphotransferase) domain 1"/>
    <property type="match status" value="1"/>
</dbReference>
<dbReference type="AlphaFoldDB" id="A0A9P5HM36"/>
<dbReference type="Gene3D" id="3.30.2040.10">
    <property type="entry name" value="PSTPO5379-like domain"/>
    <property type="match status" value="1"/>
</dbReference>
<dbReference type="PANTHER" id="PTHR32022">
    <property type="entry name" value="D-GLUTAMATE CYCLASE, MITOCHONDRIAL"/>
    <property type="match status" value="1"/>
</dbReference>
<dbReference type="Proteomes" id="UP000722485">
    <property type="component" value="Unassembled WGS sequence"/>
</dbReference>
<dbReference type="SUPFAM" id="SSF160920">
    <property type="entry name" value="PSTPO5379-like"/>
    <property type="match status" value="1"/>
</dbReference>
<evidence type="ECO:0000256" key="1">
    <source>
        <dbReference type="ARBA" id="ARBA00007896"/>
    </source>
</evidence>
<comment type="similarity">
    <text evidence="1">Belongs to the D-glutamate cyclase family.</text>
</comment>
<proteinExistence type="inferred from homology"/>
<dbReference type="OrthoDB" id="10262538at2759"/>
<dbReference type="SUPFAM" id="SSF56112">
    <property type="entry name" value="Protein kinase-like (PK-like)"/>
    <property type="match status" value="1"/>
</dbReference>
<accession>A0A9P5HM36</accession>
<dbReference type="InterPro" id="IPR038021">
    <property type="entry name" value="Putative_hydro-lyase"/>
</dbReference>
<dbReference type="Pfam" id="PF07286">
    <property type="entry name" value="D-Glu_cyclase"/>
    <property type="match status" value="1"/>
</dbReference>
<comment type="caution">
    <text evidence="4">The sequence shown here is derived from an EMBL/GenBank/DDBJ whole genome shotgun (WGS) entry which is preliminary data.</text>
</comment>
<keyword evidence="5" id="KW-1185">Reference proteome</keyword>
<evidence type="ECO:0000313" key="4">
    <source>
        <dbReference type="EMBL" id="KAF7558133.1"/>
    </source>
</evidence>
<dbReference type="GO" id="GO:0005524">
    <property type="term" value="F:ATP binding"/>
    <property type="evidence" value="ECO:0007669"/>
    <property type="project" value="InterPro"/>
</dbReference>
<evidence type="ECO:0000259" key="3">
    <source>
        <dbReference type="PROSITE" id="PS50011"/>
    </source>
</evidence>
<dbReference type="GO" id="GO:0047820">
    <property type="term" value="F:D-glutamate cyclase activity"/>
    <property type="evidence" value="ECO:0007669"/>
    <property type="project" value="TreeGrafter"/>
</dbReference>
<feature type="domain" description="Protein kinase" evidence="3">
    <location>
        <begin position="326"/>
        <end position="509"/>
    </location>
</feature>
<dbReference type="InterPro" id="IPR011009">
    <property type="entry name" value="Kinase-like_dom_sf"/>
</dbReference>
<dbReference type="FunFam" id="3.30.2040.10:FF:000001">
    <property type="entry name" value="D-glutamate cyclase, mitochondrial"/>
    <property type="match status" value="1"/>
</dbReference>
<keyword evidence="2" id="KW-0456">Lyase</keyword>
<organism evidence="4 5">
    <name type="scientific">Cylindrodendrum hubeiense</name>
    <dbReference type="NCBI Taxonomy" id="595255"/>
    <lineage>
        <taxon>Eukaryota</taxon>
        <taxon>Fungi</taxon>
        <taxon>Dikarya</taxon>
        <taxon>Ascomycota</taxon>
        <taxon>Pezizomycotina</taxon>
        <taxon>Sordariomycetes</taxon>
        <taxon>Hypocreomycetidae</taxon>
        <taxon>Hypocreales</taxon>
        <taxon>Nectriaceae</taxon>
        <taxon>Cylindrodendrum</taxon>
    </lineage>
</organism>
<name>A0A9P5HM36_9HYPO</name>